<protein>
    <submittedName>
        <fullName evidence="3">Family 10 glycosylhydrolase</fullName>
    </submittedName>
</protein>
<accession>A0A849SXJ1</accession>
<reference evidence="3 4" key="1">
    <citation type="submission" date="2020-04" db="EMBL/GenBank/DDBJ databases">
        <title>Metagenomic profiling of ammonia- and methane-oxidizing microorganisms in a Dutch drinking water treatment plant.</title>
        <authorList>
            <person name="Poghosyan L."/>
            <person name="Leucker S."/>
        </authorList>
    </citation>
    <scope>NUCLEOTIDE SEQUENCE [LARGE SCALE GENOMIC DNA]</scope>
    <source>
        <strain evidence="3">S-RSF-IL-03</strain>
    </source>
</reference>
<organism evidence="3 4">
    <name type="scientific">Eiseniibacteriota bacterium</name>
    <dbReference type="NCBI Taxonomy" id="2212470"/>
    <lineage>
        <taxon>Bacteria</taxon>
        <taxon>Candidatus Eiseniibacteriota</taxon>
    </lineage>
</organism>
<dbReference type="InterPro" id="IPR017853">
    <property type="entry name" value="GH"/>
</dbReference>
<dbReference type="GO" id="GO:0016787">
    <property type="term" value="F:hydrolase activity"/>
    <property type="evidence" value="ECO:0007669"/>
    <property type="project" value="UniProtKB-KW"/>
</dbReference>
<dbReference type="InterPro" id="IPR052177">
    <property type="entry name" value="Divisome_Glycosyl_Hydrolase"/>
</dbReference>
<gene>
    <name evidence="3" type="ORF">HOP12_06735</name>
</gene>
<dbReference type="PANTHER" id="PTHR43405">
    <property type="entry name" value="GLYCOSYL HYDROLASE DIGH"/>
    <property type="match status" value="1"/>
</dbReference>
<dbReference type="PANTHER" id="PTHR43405:SF1">
    <property type="entry name" value="GLYCOSYL HYDROLASE DIGH"/>
    <property type="match status" value="1"/>
</dbReference>
<dbReference type="EMBL" id="JABFRW010000074">
    <property type="protein sequence ID" value="NOT33849.1"/>
    <property type="molecule type" value="Genomic_DNA"/>
</dbReference>
<sequence>MNPALLALLLAVTPMADSVAVGDSVARALGADPATRVDYLWVTRSTLQSRESIDRMVERAALMHVRGMLVQVVGRGDAWYRSERLPRAEGLAGTPADFDPLARVVEAAHPRGLEVHAWINCALVWSGDHPPRDPRHVARSHPEWFGWTSDGQAVLHMGPRRWKRLGIEGAYLSPAHPGVRAWVAGTAAEIARRYAVDGIHLDYIRTSGADLGFDNATRAAFALESGIDRSRLPRLTAVERTRLDTAFAAFQGRQVTAIVRAVRDSLEALRPGLVLSAAVRPDPREASRYFGQPWEGWLSERLLDRVFPMCYSPSTQVVLDQLQRIATPALKGRVIPGIAVYNAGPTRAASNLQGARALGFAQLALYSYDSLFASQRYWERLNELLQSATATQP</sequence>
<proteinExistence type="predicted"/>
<dbReference type="SUPFAM" id="SSF51445">
    <property type="entry name" value="(Trans)glycosidases"/>
    <property type="match status" value="1"/>
</dbReference>
<dbReference type="Proteomes" id="UP000580839">
    <property type="component" value="Unassembled WGS sequence"/>
</dbReference>
<dbReference type="InterPro" id="IPR003790">
    <property type="entry name" value="GHL10"/>
</dbReference>
<evidence type="ECO:0000259" key="2">
    <source>
        <dbReference type="Pfam" id="PF02638"/>
    </source>
</evidence>
<dbReference type="Pfam" id="PF02638">
    <property type="entry name" value="GHL10"/>
    <property type="match status" value="1"/>
</dbReference>
<evidence type="ECO:0000313" key="3">
    <source>
        <dbReference type="EMBL" id="NOT33849.1"/>
    </source>
</evidence>
<name>A0A849SXJ1_UNCEI</name>
<feature type="domain" description="Glycosyl hydrolase-like 10" evidence="2">
    <location>
        <begin position="47"/>
        <end position="327"/>
    </location>
</feature>
<evidence type="ECO:0000313" key="4">
    <source>
        <dbReference type="Proteomes" id="UP000580839"/>
    </source>
</evidence>
<dbReference type="Gene3D" id="3.20.20.80">
    <property type="entry name" value="Glycosidases"/>
    <property type="match status" value="1"/>
</dbReference>
<evidence type="ECO:0000256" key="1">
    <source>
        <dbReference type="ARBA" id="ARBA00022729"/>
    </source>
</evidence>
<comment type="caution">
    <text evidence="3">The sequence shown here is derived from an EMBL/GenBank/DDBJ whole genome shotgun (WGS) entry which is preliminary data.</text>
</comment>
<dbReference type="AlphaFoldDB" id="A0A849SXJ1"/>
<keyword evidence="3" id="KW-0378">Hydrolase</keyword>
<keyword evidence="1" id="KW-0732">Signal</keyword>